<feature type="domain" description="DUF7135" evidence="1">
    <location>
        <begin position="37"/>
        <end position="83"/>
    </location>
</feature>
<protein>
    <recommendedName>
        <fullName evidence="1">DUF7135 domain-containing protein</fullName>
    </recommendedName>
</protein>
<evidence type="ECO:0000259" key="1">
    <source>
        <dbReference type="Pfam" id="PF23581"/>
    </source>
</evidence>
<dbReference type="PANTHER" id="PTHR31913">
    <property type="entry name" value="VACUOLAR IMPORT AND DEGRADATION PROTEIN 27"/>
    <property type="match status" value="1"/>
</dbReference>
<dbReference type="AlphaFoldDB" id="A0A2P5XXI2"/>
<dbReference type="GO" id="GO:0005737">
    <property type="term" value="C:cytoplasm"/>
    <property type="evidence" value="ECO:0007669"/>
    <property type="project" value="TreeGrafter"/>
</dbReference>
<dbReference type="OrthoDB" id="913592at2759"/>
<dbReference type="EMBL" id="KZ664075">
    <property type="protein sequence ID" value="PPS08011.1"/>
    <property type="molecule type" value="Genomic_DNA"/>
</dbReference>
<gene>
    <name evidence="2" type="ORF">GOBAR_AA12645</name>
</gene>
<dbReference type="Proteomes" id="UP000239757">
    <property type="component" value="Unassembled WGS sequence"/>
</dbReference>
<reference evidence="2 3" key="1">
    <citation type="submission" date="2015-01" db="EMBL/GenBank/DDBJ databases">
        <title>Genome of allotetraploid Gossypium barbadense reveals genomic plasticity and fiber elongation in cotton evolution.</title>
        <authorList>
            <person name="Chen X."/>
            <person name="Liu X."/>
            <person name="Zhao B."/>
            <person name="Zheng H."/>
            <person name="Hu Y."/>
            <person name="Lu G."/>
            <person name="Yang C."/>
            <person name="Chen J."/>
            <person name="Shan C."/>
            <person name="Zhang L."/>
            <person name="Zhou Y."/>
            <person name="Wang L."/>
            <person name="Guo W."/>
            <person name="Bai Y."/>
            <person name="Ruan J."/>
            <person name="Shangguan X."/>
            <person name="Mao Y."/>
            <person name="Jiang J."/>
            <person name="Zhu Y."/>
            <person name="Lei J."/>
            <person name="Kang H."/>
            <person name="Chen S."/>
            <person name="He X."/>
            <person name="Wang R."/>
            <person name="Wang Y."/>
            <person name="Chen J."/>
            <person name="Wang L."/>
            <person name="Yu S."/>
            <person name="Wang B."/>
            <person name="Wei J."/>
            <person name="Song S."/>
            <person name="Lu X."/>
            <person name="Gao Z."/>
            <person name="Gu W."/>
            <person name="Deng X."/>
            <person name="Ma D."/>
            <person name="Wang S."/>
            <person name="Liang W."/>
            <person name="Fang L."/>
            <person name="Cai C."/>
            <person name="Zhu X."/>
            <person name="Zhou B."/>
            <person name="Zhang Y."/>
            <person name="Chen Z."/>
            <person name="Xu S."/>
            <person name="Zhu R."/>
            <person name="Wang S."/>
            <person name="Zhang T."/>
            <person name="Zhao G."/>
        </authorList>
    </citation>
    <scope>NUCLEOTIDE SEQUENCE [LARGE SCALE GENOMIC DNA]</scope>
    <source>
        <strain evidence="3">cv. Xinhai21</strain>
        <tissue evidence="2">Leaf</tissue>
    </source>
</reference>
<sequence length="298" mass="33966">MDHFREAHILPFLKIIGLDGEEESNEEENKESWCVLKVAKGVWAMKFFSDEVYRIFVRKFNDCLFENTHGFESDDANMVKVYGANFTGWEMPEAADDSIWEDAEDASLRVSQSTTHFLVGDSGVQVKNFANGIHGKGVYPRTTGLYQLDIETRKIVTEWKFGKDGADISMRILLLVIGYKCIISIQEGLTSNALQALGMLYCCWISQWEDSVLFNQFYETGKNNFSWPWDRAPRLLKLTPLDSHLAGANYKFKNAQLSWVTKNRKQEHHLVGTVGKFSVIWDFQQVAVMGSKVNGYAG</sequence>
<dbReference type="Pfam" id="PF23581">
    <property type="entry name" value="DUF7135"/>
    <property type="match status" value="1"/>
</dbReference>
<dbReference type="InterPro" id="IPR040458">
    <property type="entry name" value="Vid27"/>
</dbReference>
<proteinExistence type="predicted"/>
<dbReference type="PANTHER" id="PTHR31913:SF0">
    <property type="entry name" value="VACUOLAR IMPORT AND DEGRADATION PROTEIN 27"/>
    <property type="match status" value="1"/>
</dbReference>
<evidence type="ECO:0000313" key="3">
    <source>
        <dbReference type="Proteomes" id="UP000239757"/>
    </source>
</evidence>
<accession>A0A2P5XXI2</accession>
<evidence type="ECO:0000313" key="2">
    <source>
        <dbReference type="EMBL" id="PPS08011.1"/>
    </source>
</evidence>
<name>A0A2P5XXI2_GOSBA</name>
<organism evidence="2 3">
    <name type="scientific">Gossypium barbadense</name>
    <name type="common">Sea Island cotton</name>
    <name type="synonym">Hibiscus barbadensis</name>
    <dbReference type="NCBI Taxonomy" id="3634"/>
    <lineage>
        <taxon>Eukaryota</taxon>
        <taxon>Viridiplantae</taxon>
        <taxon>Streptophyta</taxon>
        <taxon>Embryophyta</taxon>
        <taxon>Tracheophyta</taxon>
        <taxon>Spermatophyta</taxon>
        <taxon>Magnoliopsida</taxon>
        <taxon>eudicotyledons</taxon>
        <taxon>Gunneridae</taxon>
        <taxon>Pentapetalae</taxon>
        <taxon>rosids</taxon>
        <taxon>malvids</taxon>
        <taxon>Malvales</taxon>
        <taxon>Malvaceae</taxon>
        <taxon>Malvoideae</taxon>
        <taxon>Gossypium</taxon>
    </lineage>
</organism>
<dbReference type="GO" id="GO:0005634">
    <property type="term" value="C:nucleus"/>
    <property type="evidence" value="ECO:0007669"/>
    <property type="project" value="TreeGrafter"/>
</dbReference>
<dbReference type="InterPro" id="IPR055559">
    <property type="entry name" value="CYPRO4_DUF7135"/>
</dbReference>